<dbReference type="InterPro" id="IPR010273">
    <property type="entry name" value="DUF881"/>
</dbReference>
<evidence type="ECO:0000313" key="5">
    <source>
        <dbReference type="Proteomes" id="UP000571017"/>
    </source>
</evidence>
<keyword evidence="5" id="KW-1185">Reference proteome</keyword>
<organism evidence="4 5">
    <name type="scientific">Halobacillus locisalis</name>
    <dbReference type="NCBI Taxonomy" id="220753"/>
    <lineage>
        <taxon>Bacteria</taxon>
        <taxon>Bacillati</taxon>
        <taxon>Bacillota</taxon>
        <taxon>Bacilli</taxon>
        <taxon>Bacillales</taxon>
        <taxon>Bacillaceae</taxon>
        <taxon>Halobacillus</taxon>
    </lineage>
</organism>
<evidence type="ECO:0000256" key="2">
    <source>
        <dbReference type="SAM" id="Coils"/>
    </source>
</evidence>
<feature type="signal peptide" evidence="3">
    <location>
        <begin position="1"/>
        <end position="21"/>
    </location>
</feature>
<evidence type="ECO:0000313" key="4">
    <source>
        <dbReference type="EMBL" id="MBA2174261.1"/>
    </source>
</evidence>
<comment type="caution">
    <text evidence="4">The sequence shown here is derived from an EMBL/GenBank/DDBJ whole genome shotgun (WGS) entry which is preliminary data.</text>
</comment>
<proteinExistence type="inferred from homology"/>
<dbReference type="RefSeq" id="WP_181471267.1">
    <property type="nucleotide sequence ID" value="NZ_JACEFG010000001.1"/>
</dbReference>
<keyword evidence="2" id="KW-0175">Coiled coil</keyword>
<dbReference type="PANTHER" id="PTHR37313">
    <property type="entry name" value="UPF0749 PROTEIN RV1825"/>
    <property type="match status" value="1"/>
</dbReference>
<dbReference type="AlphaFoldDB" id="A0A838CQM5"/>
<keyword evidence="3" id="KW-0732">Signal</keyword>
<sequence length="234" mass="26688">MKKNSKWMVSVICLFIGFMVAIQFQTTTQPEVRDTRDEWEVREALQDEQKNQRELLEKIRAADKTLEDYEAQSSQEQLATLKESIDLLESRVGLTEAKGKGVVLNISPIFQEGFSSEQLYPSLTPQMLSRLINELNTYGAEDIAIANERLTNLSPVRDVNGMTYVNNRPLPSLPLTIQVLTDQPQKLKDYMEASQSRDMLSIENLDMEVETSETMTLPKYDAPLHLEILEETGE</sequence>
<feature type="coiled-coil region" evidence="2">
    <location>
        <begin position="42"/>
        <end position="91"/>
    </location>
</feature>
<dbReference type="Proteomes" id="UP000571017">
    <property type="component" value="Unassembled WGS sequence"/>
</dbReference>
<gene>
    <name evidence="4" type="ORF">H0266_05015</name>
</gene>
<dbReference type="Gene3D" id="3.30.70.1880">
    <property type="entry name" value="Protein of unknown function DUF881"/>
    <property type="match status" value="1"/>
</dbReference>
<evidence type="ECO:0000256" key="3">
    <source>
        <dbReference type="SAM" id="SignalP"/>
    </source>
</evidence>
<protein>
    <submittedName>
        <fullName evidence="4">DUF881 domain-containing protein</fullName>
    </submittedName>
</protein>
<evidence type="ECO:0000256" key="1">
    <source>
        <dbReference type="ARBA" id="ARBA00009108"/>
    </source>
</evidence>
<dbReference type="EMBL" id="JACEFG010000001">
    <property type="protein sequence ID" value="MBA2174261.1"/>
    <property type="molecule type" value="Genomic_DNA"/>
</dbReference>
<dbReference type="PANTHER" id="PTHR37313:SF2">
    <property type="entry name" value="UPF0749 PROTEIN YLXX"/>
    <property type="match status" value="1"/>
</dbReference>
<comment type="similarity">
    <text evidence="1">Belongs to the UPF0749 family.</text>
</comment>
<accession>A0A838CQM5</accession>
<feature type="chain" id="PRO_5038798100" evidence="3">
    <location>
        <begin position="22"/>
        <end position="234"/>
    </location>
</feature>
<name>A0A838CQM5_9BACI</name>
<dbReference type="Pfam" id="PF05949">
    <property type="entry name" value="DUF881"/>
    <property type="match status" value="1"/>
</dbReference>
<reference evidence="4 5" key="1">
    <citation type="journal article" date="2004" name="Extremophiles">
        <title>Halobacillus locisalis sp. nov., a halophilic bacterium isolated from a marine solar saltern of the Yellow Sea in Korea.</title>
        <authorList>
            <person name="Yoon J.H."/>
            <person name="Kang K.H."/>
            <person name="Oh T.K."/>
            <person name="Park Y.H."/>
        </authorList>
    </citation>
    <scope>NUCLEOTIDE SEQUENCE [LARGE SCALE GENOMIC DNA]</scope>
    <source>
        <strain evidence="4 5">KCTC 3788</strain>
    </source>
</reference>